<protein>
    <recommendedName>
        <fullName evidence="4">Carrier domain-containing protein</fullName>
    </recommendedName>
</protein>
<dbReference type="Gene3D" id="3.40.50.1820">
    <property type="entry name" value="alpha/beta hydrolase"/>
    <property type="match status" value="1"/>
</dbReference>
<sequence>MRAGTGEPDLRAPETTATTVTADTAGRQPRTGLEKTLGDVWSRVLGVPVGMDDNFFDLGGDSLLAAELVASVETGLGVRLPRRGAAEFPTVRRMARWIATRTPEEAAEHTLVRFSSGGGRPALFCVHGMGGHVLVLGRLARRLEHLVEMYGFESVGRTDAARGDRTVPAMAARYLRHLRRVQPRGPYLLGGYSMGGAVALEMAATLAAEGEQVDHVLLFDCDLRPPDILAIRARAVEFVSRALGIDPPVRAPYHELAAAAAEICRRAGGAGLTPHEVSRFAEIYLENAEALAGYVPAPYGGDMTLVHTRGGTGDGARGAPGPETYGWGPYAAGGRLRAVEVPGDHWTLFSTHVRELAEVCEAVLGPAIGPTLPRSS</sequence>
<evidence type="ECO:0000313" key="6">
    <source>
        <dbReference type="Proteomes" id="UP001499895"/>
    </source>
</evidence>
<organism evidence="5 6">
    <name type="scientific">Streptomyces stramineus</name>
    <dbReference type="NCBI Taxonomy" id="173861"/>
    <lineage>
        <taxon>Bacteria</taxon>
        <taxon>Bacillati</taxon>
        <taxon>Actinomycetota</taxon>
        <taxon>Actinomycetes</taxon>
        <taxon>Kitasatosporales</taxon>
        <taxon>Streptomycetaceae</taxon>
        <taxon>Streptomyces</taxon>
    </lineage>
</organism>
<name>A0ABP3JSN6_9ACTN</name>
<dbReference type="InterPro" id="IPR009081">
    <property type="entry name" value="PP-bd_ACP"/>
</dbReference>
<gene>
    <name evidence="5" type="ORF">GCM10009544_27240</name>
</gene>
<dbReference type="PANTHER" id="PTHR45527:SF1">
    <property type="entry name" value="FATTY ACID SYNTHASE"/>
    <property type="match status" value="1"/>
</dbReference>
<evidence type="ECO:0000259" key="4">
    <source>
        <dbReference type="PROSITE" id="PS50075"/>
    </source>
</evidence>
<comment type="caution">
    <text evidence="5">The sequence shown here is derived from an EMBL/GenBank/DDBJ whole genome shotgun (WGS) entry which is preliminary data.</text>
</comment>
<evidence type="ECO:0000256" key="2">
    <source>
        <dbReference type="ARBA" id="ARBA00022553"/>
    </source>
</evidence>
<accession>A0ABP3JSN6</accession>
<dbReference type="Pfam" id="PF00550">
    <property type="entry name" value="PP-binding"/>
    <property type="match status" value="1"/>
</dbReference>
<proteinExistence type="predicted"/>
<dbReference type="SUPFAM" id="SSF47336">
    <property type="entry name" value="ACP-like"/>
    <property type="match status" value="1"/>
</dbReference>
<evidence type="ECO:0000313" key="5">
    <source>
        <dbReference type="EMBL" id="GAA0463319.1"/>
    </source>
</evidence>
<dbReference type="Gene3D" id="1.10.1200.10">
    <property type="entry name" value="ACP-like"/>
    <property type="match status" value="1"/>
</dbReference>
<dbReference type="PROSITE" id="PS50075">
    <property type="entry name" value="CARRIER"/>
    <property type="match status" value="1"/>
</dbReference>
<keyword evidence="1" id="KW-0596">Phosphopantetheine</keyword>
<dbReference type="PANTHER" id="PTHR45527">
    <property type="entry name" value="NONRIBOSOMAL PEPTIDE SYNTHETASE"/>
    <property type="match status" value="1"/>
</dbReference>
<dbReference type="InterPro" id="IPR036736">
    <property type="entry name" value="ACP-like_sf"/>
</dbReference>
<dbReference type="SMART" id="SM00823">
    <property type="entry name" value="PKS_PP"/>
    <property type="match status" value="1"/>
</dbReference>
<dbReference type="PROSITE" id="PS00012">
    <property type="entry name" value="PHOSPHOPANTETHEINE"/>
    <property type="match status" value="1"/>
</dbReference>
<evidence type="ECO:0000256" key="3">
    <source>
        <dbReference type="SAM" id="MobiDB-lite"/>
    </source>
</evidence>
<dbReference type="InterPro" id="IPR001031">
    <property type="entry name" value="Thioesterase"/>
</dbReference>
<dbReference type="InterPro" id="IPR029058">
    <property type="entry name" value="AB_hydrolase_fold"/>
</dbReference>
<dbReference type="InterPro" id="IPR006162">
    <property type="entry name" value="Ppantetheine_attach_site"/>
</dbReference>
<dbReference type="SUPFAM" id="SSF53474">
    <property type="entry name" value="alpha/beta-Hydrolases"/>
    <property type="match status" value="1"/>
</dbReference>
<keyword evidence="2" id="KW-0597">Phosphoprotein</keyword>
<dbReference type="Proteomes" id="UP001499895">
    <property type="component" value="Unassembled WGS sequence"/>
</dbReference>
<feature type="domain" description="Carrier" evidence="4">
    <location>
        <begin position="28"/>
        <end position="102"/>
    </location>
</feature>
<reference evidence="6" key="1">
    <citation type="journal article" date="2019" name="Int. J. Syst. Evol. Microbiol.">
        <title>The Global Catalogue of Microorganisms (GCM) 10K type strain sequencing project: providing services to taxonomists for standard genome sequencing and annotation.</title>
        <authorList>
            <consortium name="The Broad Institute Genomics Platform"/>
            <consortium name="The Broad Institute Genome Sequencing Center for Infectious Disease"/>
            <person name="Wu L."/>
            <person name="Ma J."/>
        </authorList>
    </citation>
    <scope>NUCLEOTIDE SEQUENCE [LARGE SCALE GENOMIC DNA]</scope>
    <source>
        <strain evidence="6">JCM 10649</strain>
    </source>
</reference>
<evidence type="ECO:0000256" key="1">
    <source>
        <dbReference type="ARBA" id="ARBA00022450"/>
    </source>
</evidence>
<dbReference type="InterPro" id="IPR020806">
    <property type="entry name" value="PKS_PP-bd"/>
</dbReference>
<dbReference type="EMBL" id="BAAAHB010000024">
    <property type="protein sequence ID" value="GAA0463319.1"/>
    <property type="molecule type" value="Genomic_DNA"/>
</dbReference>
<dbReference type="RefSeq" id="WP_344089868.1">
    <property type="nucleotide sequence ID" value="NZ_BAAAHB010000024.1"/>
</dbReference>
<dbReference type="Pfam" id="PF00975">
    <property type="entry name" value="Thioesterase"/>
    <property type="match status" value="1"/>
</dbReference>
<feature type="region of interest" description="Disordered" evidence="3">
    <location>
        <begin position="1"/>
        <end position="20"/>
    </location>
</feature>
<keyword evidence="6" id="KW-1185">Reference proteome</keyword>